<evidence type="ECO:0000256" key="3">
    <source>
        <dbReference type="ARBA" id="ARBA00022553"/>
    </source>
</evidence>
<sequence>MRHCLINLITDAIKYSPENSAIDLTTRFTGNDCELSIADHGMGIPAADQAGLFEPFFRAHNVIAIKATGLSLNIVKHYTELMHGHISFESKELRAATFKLTFPAYWANKGYMRIFPYFLTSQKRS</sequence>
<dbReference type="PANTHER" id="PTHR43547:SF2">
    <property type="entry name" value="HYBRID SIGNAL TRANSDUCTION HISTIDINE KINASE C"/>
    <property type="match status" value="1"/>
</dbReference>
<dbReference type="RefSeq" id="WP_377117806.1">
    <property type="nucleotide sequence ID" value="NZ_JBHTHZ010000014.1"/>
</dbReference>
<name>A0ABW3AWH4_9SPHI</name>
<dbReference type="Pfam" id="PF02518">
    <property type="entry name" value="HATPase_c"/>
    <property type="match status" value="1"/>
</dbReference>
<dbReference type="Proteomes" id="UP001597010">
    <property type="component" value="Unassembled WGS sequence"/>
</dbReference>
<dbReference type="Gene3D" id="3.30.565.10">
    <property type="entry name" value="Histidine kinase-like ATPase, C-terminal domain"/>
    <property type="match status" value="1"/>
</dbReference>
<accession>A0ABW3AWH4</accession>
<organism evidence="5 6">
    <name type="scientific">Mucilaginibacter litoreus</name>
    <dbReference type="NCBI Taxonomy" id="1048221"/>
    <lineage>
        <taxon>Bacteria</taxon>
        <taxon>Pseudomonadati</taxon>
        <taxon>Bacteroidota</taxon>
        <taxon>Sphingobacteriia</taxon>
        <taxon>Sphingobacteriales</taxon>
        <taxon>Sphingobacteriaceae</taxon>
        <taxon>Mucilaginibacter</taxon>
    </lineage>
</organism>
<evidence type="ECO:0000256" key="1">
    <source>
        <dbReference type="ARBA" id="ARBA00000085"/>
    </source>
</evidence>
<keyword evidence="6" id="KW-1185">Reference proteome</keyword>
<comment type="catalytic activity">
    <reaction evidence="1">
        <text>ATP + protein L-histidine = ADP + protein N-phospho-L-histidine.</text>
        <dbReference type="EC" id="2.7.13.3"/>
    </reaction>
</comment>
<evidence type="ECO:0000259" key="4">
    <source>
        <dbReference type="PROSITE" id="PS50109"/>
    </source>
</evidence>
<protein>
    <recommendedName>
        <fullName evidence="2">histidine kinase</fullName>
        <ecNumber evidence="2">2.7.13.3</ecNumber>
    </recommendedName>
</protein>
<dbReference type="EC" id="2.7.13.3" evidence="2"/>
<evidence type="ECO:0000256" key="2">
    <source>
        <dbReference type="ARBA" id="ARBA00012438"/>
    </source>
</evidence>
<feature type="domain" description="Histidine kinase" evidence="4">
    <location>
        <begin position="1"/>
        <end position="106"/>
    </location>
</feature>
<gene>
    <name evidence="5" type="ORF">ACFQZX_17500</name>
</gene>
<dbReference type="CDD" id="cd00075">
    <property type="entry name" value="HATPase"/>
    <property type="match status" value="1"/>
</dbReference>
<dbReference type="InterPro" id="IPR003594">
    <property type="entry name" value="HATPase_dom"/>
</dbReference>
<dbReference type="PROSITE" id="PS50109">
    <property type="entry name" value="HIS_KIN"/>
    <property type="match status" value="1"/>
</dbReference>
<evidence type="ECO:0000313" key="6">
    <source>
        <dbReference type="Proteomes" id="UP001597010"/>
    </source>
</evidence>
<dbReference type="SUPFAM" id="SSF55874">
    <property type="entry name" value="ATPase domain of HSP90 chaperone/DNA topoisomerase II/histidine kinase"/>
    <property type="match status" value="1"/>
</dbReference>
<keyword evidence="5" id="KW-0418">Kinase</keyword>
<dbReference type="InterPro" id="IPR005467">
    <property type="entry name" value="His_kinase_dom"/>
</dbReference>
<dbReference type="PANTHER" id="PTHR43547">
    <property type="entry name" value="TWO-COMPONENT HISTIDINE KINASE"/>
    <property type="match status" value="1"/>
</dbReference>
<evidence type="ECO:0000313" key="5">
    <source>
        <dbReference type="EMBL" id="MFD0795422.1"/>
    </source>
</evidence>
<dbReference type="SMART" id="SM00387">
    <property type="entry name" value="HATPase_c"/>
    <property type="match status" value="1"/>
</dbReference>
<dbReference type="InterPro" id="IPR036890">
    <property type="entry name" value="HATPase_C_sf"/>
</dbReference>
<dbReference type="InterPro" id="IPR004358">
    <property type="entry name" value="Sig_transdc_His_kin-like_C"/>
</dbReference>
<comment type="caution">
    <text evidence="5">The sequence shown here is derived from an EMBL/GenBank/DDBJ whole genome shotgun (WGS) entry which is preliminary data.</text>
</comment>
<dbReference type="GO" id="GO:0016301">
    <property type="term" value="F:kinase activity"/>
    <property type="evidence" value="ECO:0007669"/>
    <property type="project" value="UniProtKB-KW"/>
</dbReference>
<proteinExistence type="predicted"/>
<keyword evidence="3" id="KW-0597">Phosphoprotein</keyword>
<dbReference type="EMBL" id="JBHTHZ010000014">
    <property type="protein sequence ID" value="MFD0795422.1"/>
    <property type="molecule type" value="Genomic_DNA"/>
</dbReference>
<keyword evidence="5" id="KW-0808">Transferase</keyword>
<dbReference type="PRINTS" id="PR00344">
    <property type="entry name" value="BCTRLSENSOR"/>
</dbReference>
<reference evidence="6" key="1">
    <citation type="journal article" date="2019" name="Int. J. Syst. Evol. Microbiol.">
        <title>The Global Catalogue of Microorganisms (GCM) 10K type strain sequencing project: providing services to taxonomists for standard genome sequencing and annotation.</title>
        <authorList>
            <consortium name="The Broad Institute Genomics Platform"/>
            <consortium name="The Broad Institute Genome Sequencing Center for Infectious Disease"/>
            <person name="Wu L."/>
            <person name="Ma J."/>
        </authorList>
    </citation>
    <scope>NUCLEOTIDE SEQUENCE [LARGE SCALE GENOMIC DNA]</scope>
    <source>
        <strain evidence="6">CCUG 61484</strain>
    </source>
</reference>